<keyword evidence="1" id="KW-1133">Transmembrane helix</keyword>
<proteinExistence type="predicted"/>
<evidence type="ECO:0000256" key="1">
    <source>
        <dbReference type="SAM" id="Phobius"/>
    </source>
</evidence>
<dbReference type="AlphaFoldDB" id="A4BTS1"/>
<name>A4BTS1_9GAMM</name>
<protein>
    <submittedName>
        <fullName evidence="2">Uncharacterized protein</fullName>
    </submittedName>
</protein>
<dbReference type="HOGENOM" id="CLU_2437827_0_0_6"/>
<accession>A4BTS1</accession>
<evidence type="ECO:0000313" key="3">
    <source>
        <dbReference type="Proteomes" id="UP000003374"/>
    </source>
</evidence>
<keyword evidence="1" id="KW-0812">Transmembrane</keyword>
<feature type="transmembrane region" description="Helical" evidence="1">
    <location>
        <begin position="43"/>
        <end position="63"/>
    </location>
</feature>
<dbReference type="Proteomes" id="UP000003374">
    <property type="component" value="Unassembled WGS sequence"/>
</dbReference>
<sequence length="90" mass="9875">MRPIAADNNSWMAHFDPVKLDLAVVLLVALGTTFVIVRLDAPHWLEFLIVAAVGLGSGGWLALHTRRVVRAAEAQALEPMHERPGRDDDP</sequence>
<organism evidence="2 3">
    <name type="scientific">Nitrococcus mobilis Nb-231</name>
    <dbReference type="NCBI Taxonomy" id="314278"/>
    <lineage>
        <taxon>Bacteria</taxon>
        <taxon>Pseudomonadati</taxon>
        <taxon>Pseudomonadota</taxon>
        <taxon>Gammaproteobacteria</taxon>
        <taxon>Chromatiales</taxon>
        <taxon>Ectothiorhodospiraceae</taxon>
        <taxon>Nitrococcus</taxon>
    </lineage>
</organism>
<reference evidence="2 3" key="1">
    <citation type="submission" date="2006-02" db="EMBL/GenBank/DDBJ databases">
        <authorList>
            <person name="Waterbury J."/>
            <person name="Ferriera S."/>
            <person name="Johnson J."/>
            <person name="Kravitz S."/>
            <person name="Halpern A."/>
            <person name="Remington K."/>
            <person name="Beeson K."/>
            <person name="Tran B."/>
            <person name="Rogers Y.-H."/>
            <person name="Friedman R."/>
            <person name="Venter J.C."/>
        </authorList>
    </citation>
    <scope>NUCLEOTIDE SEQUENCE [LARGE SCALE GENOMIC DNA]</scope>
    <source>
        <strain evidence="2 3">Nb-231</strain>
    </source>
</reference>
<dbReference type="EMBL" id="AAOF01000015">
    <property type="protein sequence ID" value="EAR20885.1"/>
    <property type="molecule type" value="Genomic_DNA"/>
</dbReference>
<keyword evidence="3" id="KW-1185">Reference proteome</keyword>
<gene>
    <name evidence="2" type="ORF">NB231_03882</name>
</gene>
<dbReference type="STRING" id="314278.NB231_03882"/>
<comment type="caution">
    <text evidence="2">The sequence shown here is derived from an EMBL/GenBank/DDBJ whole genome shotgun (WGS) entry which is preliminary data.</text>
</comment>
<evidence type="ECO:0000313" key="2">
    <source>
        <dbReference type="EMBL" id="EAR20885.1"/>
    </source>
</evidence>
<dbReference type="RefSeq" id="WP_004999861.1">
    <property type="nucleotide sequence ID" value="NZ_CH672427.1"/>
</dbReference>
<feature type="transmembrane region" description="Helical" evidence="1">
    <location>
        <begin position="20"/>
        <end position="37"/>
    </location>
</feature>
<keyword evidence="1" id="KW-0472">Membrane</keyword>